<dbReference type="Proteomes" id="UP000626109">
    <property type="component" value="Unassembled WGS sequence"/>
</dbReference>
<organism evidence="1 2">
    <name type="scientific">Polarella glacialis</name>
    <name type="common">Dinoflagellate</name>
    <dbReference type="NCBI Taxonomy" id="89957"/>
    <lineage>
        <taxon>Eukaryota</taxon>
        <taxon>Sar</taxon>
        <taxon>Alveolata</taxon>
        <taxon>Dinophyceae</taxon>
        <taxon>Suessiales</taxon>
        <taxon>Suessiaceae</taxon>
        <taxon>Polarella</taxon>
    </lineage>
</organism>
<protein>
    <submittedName>
        <fullName evidence="1">Uncharacterized protein</fullName>
    </submittedName>
</protein>
<comment type="caution">
    <text evidence="1">The sequence shown here is derived from an EMBL/GenBank/DDBJ whole genome shotgun (WGS) entry which is preliminary data.</text>
</comment>
<evidence type="ECO:0000313" key="2">
    <source>
        <dbReference type="Proteomes" id="UP000626109"/>
    </source>
</evidence>
<sequence>MLETIQTDISYQPRYQLTCILLGSEQTEGSCESVVGQNDPSFFAKRACEAGQHCEPGHVSFDACYQGPCAMHNHGTPVSMFRWGECGCEAACNEAEDCAGFTLIYGDLGVLCIFNGNDCLELPGAAPLPPSGAAPLPSGPGAPIFLRKANCIQIPTTTTTTTSTSR</sequence>
<name>A0A813LV99_POLGL</name>
<dbReference type="EMBL" id="CAJNNW010036595">
    <property type="protein sequence ID" value="CAE8735840.1"/>
    <property type="molecule type" value="Genomic_DNA"/>
</dbReference>
<reference evidence="1" key="1">
    <citation type="submission" date="2021-02" db="EMBL/GenBank/DDBJ databases">
        <authorList>
            <person name="Dougan E. K."/>
            <person name="Rhodes N."/>
            <person name="Thang M."/>
            <person name="Chan C."/>
        </authorList>
    </citation>
    <scope>NUCLEOTIDE SEQUENCE</scope>
</reference>
<dbReference type="AlphaFoldDB" id="A0A813LV99"/>
<evidence type="ECO:0000313" key="1">
    <source>
        <dbReference type="EMBL" id="CAE8735840.1"/>
    </source>
</evidence>
<gene>
    <name evidence="1" type="ORF">PGLA2088_LOCUS48049</name>
</gene>
<proteinExistence type="predicted"/>
<accession>A0A813LV99</accession>